<evidence type="ECO:0000313" key="2">
    <source>
        <dbReference type="Proteomes" id="UP000009223"/>
    </source>
</evidence>
<name>F5YMG6_TREPZ</name>
<sequence>MQYLYETHLHTVQSSSCGESDGRSYIRGYKDLGYTGIIVTDHFFNGNSAINRHLPWREWVNRFCQGYEDTLDEGEKQGLDVFFGWEETFEGDDYLIYGLDKDWLLDHPEAARWTRLEQFNEVRRYGGCVVQAHPFRHVYYIDTVHLSTGCVDAVEAANAGNASPAYDAAAKRYAGKLGLPVTAGSDIHNCKQIKAGQIFGVYLDKKLDTIQDYVRAIREHTITGLRIPQGRCDFFNKKDITLPVDIRDADDRSTRQSLWDFLER</sequence>
<dbReference type="OrthoDB" id="9777619at2"/>
<dbReference type="EMBL" id="CP001843">
    <property type="protein sequence ID" value="AEF84448.1"/>
    <property type="molecule type" value="Genomic_DNA"/>
</dbReference>
<protein>
    <submittedName>
        <fullName evidence="1">Putative PHP domain protein</fullName>
    </submittedName>
</protein>
<dbReference type="eggNOG" id="COG0613">
    <property type="taxonomic scope" value="Bacteria"/>
</dbReference>
<evidence type="ECO:0000313" key="1">
    <source>
        <dbReference type="EMBL" id="AEF84448.1"/>
    </source>
</evidence>
<dbReference type="Pfam" id="PF13263">
    <property type="entry name" value="PHP_C"/>
    <property type="match status" value="1"/>
</dbReference>
<reference evidence="1 2" key="2">
    <citation type="journal article" date="2011" name="ISME J.">
        <title>RNA-seq reveals cooperative metabolic interactions between two termite-gut spirochete species in co-culture.</title>
        <authorList>
            <person name="Rosenthal A.Z."/>
            <person name="Matson E.G."/>
            <person name="Eldar A."/>
            <person name="Leadbetter J.R."/>
        </authorList>
    </citation>
    <scope>NUCLEOTIDE SEQUENCE [LARGE SCALE GENOMIC DNA]</scope>
    <source>
        <strain evidence="2">ATCC BAA-887 / DSM 12427 / ZAS-2</strain>
    </source>
</reference>
<gene>
    <name evidence="1" type="ordered locus">TREPR_0156</name>
</gene>
<dbReference type="InterPro" id="IPR016195">
    <property type="entry name" value="Pol/histidinol_Pase-like"/>
</dbReference>
<proteinExistence type="predicted"/>
<dbReference type="Proteomes" id="UP000009223">
    <property type="component" value="Chromosome"/>
</dbReference>
<dbReference type="RefSeq" id="WP_015706319.1">
    <property type="nucleotide sequence ID" value="NC_015578.1"/>
</dbReference>
<accession>F5YMG6</accession>
<dbReference type="CDD" id="cd07432">
    <property type="entry name" value="PHP_HisPPase"/>
    <property type="match status" value="1"/>
</dbReference>
<dbReference type="STRING" id="545694.TREPR_0156"/>
<keyword evidence="2" id="KW-1185">Reference proteome</keyword>
<dbReference type="KEGG" id="tpi:TREPR_0156"/>
<dbReference type="SUPFAM" id="SSF89550">
    <property type="entry name" value="PHP domain-like"/>
    <property type="match status" value="1"/>
</dbReference>
<organism evidence="1 2">
    <name type="scientific">Treponema primitia (strain ATCC BAA-887 / DSM 12427 / ZAS-2)</name>
    <dbReference type="NCBI Taxonomy" id="545694"/>
    <lineage>
        <taxon>Bacteria</taxon>
        <taxon>Pseudomonadati</taxon>
        <taxon>Spirochaetota</taxon>
        <taxon>Spirochaetia</taxon>
        <taxon>Spirochaetales</taxon>
        <taxon>Treponemataceae</taxon>
        <taxon>Treponema</taxon>
    </lineage>
</organism>
<reference evidence="2" key="1">
    <citation type="submission" date="2009-12" db="EMBL/GenBank/DDBJ databases">
        <title>Complete sequence of Treponema primitia strain ZAS-2.</title>
        <authorList>
            <person name="Tetu S.G."/>
            <person name="Matson E."/>
            <person name="Ren Q."/>
            <person name="Seshadri R."/>
            <person name="Elbourne L."/>
            <person name="Hassan K.A."/>
            <person name="Durkin A."/>
            <person name="Radune D."/>
            <person name="Mohamoud Y."/>
            <person name="Shay R."/>
            <person name="Jin S."/>
            <person name="Zhang X."/>
            <person name="Lucey K."/>
            <person name="Ballor N.R."/>
            <person name="Ottesen E."/>
            <person name="Rosenthal R."/>
            <person name="Allen A."/>
            <person name="Leadbetter J.R."/>
            <person name="Paulsen I.T."/>
        </authorList>
    </citation>
    <scope>NUCLEOTIDE SEQUENCE [LARGE SCALE GENOMIC DNA]</scope>
    <source>
        <strain evidence="2">ATCC BAA-887 / DSM 12427 / ZAS-2</strain>
    </source>
</reference>
<dbReference type="Gene3D" id="3.20.20.140">
    <property type="entry name" value="Metal-dependent hydrolases"/>
    <property type="match status" value="1"/>
</dbReference>
<dbReference type="AlphaFoldDB" id="F5YMG6"/>
<dbReference type="HOGENOM" id="CLU_082667_0_0_12"/>